<dbReference type="EMBL" id="ACEB01000005">
    <property type="protein sequence ID" value="EEG27912.1"/>
    <property type="molecule type" value="Genomic_DNA"/>
</dbReference>
<name>C0E0T0_9CORY</name>
<evidence type="ECO:0000313" key="1">
    <source>
        <dbReference type="EMBL" id="EEG27912.1"/>
    </source>
</evidence>
<dbReference type="AlphaFoldDB" id="C0E0T0"/>
<dbReference type="HOGENOM" id="CLU_3054782_0_0_11"/>
<gene>
    <name evidence="1" type="ORF">CORMATOL_00580</name>
</gene>
<reference evidence="1 2" key="1">
    <citation type="submission" date="2009-01" db="EMBL/GenBank/DDBJ databases">
        <authorList>
            <person name="Fulton L."/>
            <person name="Clifton S."/>
            <person name="Chinwalla A.T."/>
            <person name="Mitreva M."/>
            <person name="Sodergren E."/>
            <person name="Weinstock G."/>
            <person name="Clifton S."/>
            <person name="Dooling D.J."/>
            <person name="Fulton B."/>
            <person name="Minx P."/>
            <person name="Pepin K.H."/>
            <person name="Johnson M."/>
            <person name="Bhonagiri V."/>
            <person name="Nash W.E."/>
            <person name="Mardis E.R."/>
            <person name="Wilson R.K."/>
        </authorList>
    </citation>
    <scope>NUCLEOTIDE SEQUENCE [LARGE SCALE GENOMIC DNA]</scope>
    <source>
        <strain evidence="1 2">ATCC 33806</strain>
    </source>
</reference>
<dbReference type="Proteomes" id="UP000006247">
    <property type="component" value="Unassembled WGS sequence"/>
</dbReference>
<comment type="caution">
    <text evidence="1">The sequence shown here is derived from an EMBL/GenBank/DDBJ whole genome shotgun (WGS) entry which is preliminary data.</text>
</comment>
<sequence length="54" mass="5826">MGNSAITWSYFYSCAIGALPMVVSYGRQGSLGQVSLIVWCCSGDAIAPCRQRLH</sequence>
<accession>C0E0T0</accession>
<feature type="non-terminal residue" evidence="1">
    <location>
        <position position="54"/>
    </location>
</feature>
<organism evidence="1 2">
    <name type="scientific">Corynebacterium matruchotii ATCC 33806</name>
    <dbReference type="NCBI Taxonomy" id="566549"/>
    <lineage>
        <taxon>Bacteria</taxon>
        <taxon>Bacillati</taxon>
        <taxon>Actinomycetota</taxon>
        <taxon>Actinomycetes</taxon>
        <taxon>Mycobacteriales</taxon>
        <taxon>Corynebacteriaceae</taxon>
        <taxon>Corynebacterium</taxon>
    </lineage>
</organism>
<proteinExistence type="predicted"/>
<evidence type="ECO:0000313" key="2">
    <source>
        <dbReference type="Proteomes" id="UP000006247"/>
    </source>
</evidence>
<protein>
    <submittedName>
        <fullName evidence="1">Uncharacterized protein</fullName>
    </submittedName>
</protein>